<keyword evidence="2" id="KW-1185">Reference proteome</keyword>
<evidence type="ECO:0000313" key="2">
    <source>
        <dbReference type="Proteomes" id="UP000722989"/>
    </source>
</evidence>
<dbReference type="InterPro" id="IPR039556">
    <property type="entry name" value="ICL/PEPM"/>
</dbReference>
<dbReference type="CDD" id="cd00377">
    <property type="entry name" value="ICL_PEPM"/>
    <property type="match status" value="1"/>
</dbReference>
<dbReference type="EMBL" id="JAATVY010000025">
    <property type="protein sequence ID" value="NJC73101.1"/>
    <property type="molecule type" value="Genomic_DNA"/>
</dbReference>
<dbReference type="InterPro" id="IPR040442">
    <property type="entry name" value="Pyrv_kinase-like_dom_sf"/>
</dbReference>
<dbReference type="InterPro" id="IPR015813">
    <property type="entry name" value="Pyrv/PenolPyrv_kinase-like_dom"/>
</dbReference>
<name>A0ABX0Y3Y7_9ACTN</name>
<organism evidence="1 2">
    <name type="scientific">Planosporangium thailandense</name>
    <dbReference type="NCBI Taxonomy" id="765197"/>
    <lineage>
        <taxon>Bacteria</taxon>
        <taxon>Bacillati</taxon>
        <taxon>Actinomycetota</taxon>
        <taxon>Actinomycetes</taxon>
        <taxon>Micromonosporales</taxon>
        <taxon>Micromonosporaceae</taxon>
        <taxon>Planosporangium</taxon>
    </lineage>
</organism>
<dbReference type="Proteomes" id="UP000722989">
    <property type="component" value="Unassembled WGS sequence"/>
</dbReference>
<dbReference type="Gene3D" id="3.20.20.60">
    <property type="entry name" value="Phosphoenolpyruvate-binding domains"/>
    <property type="match status" value="1"/>
</dbReference>
<gene>
    <name evidence="1" type="ORF">HC031_25780</name>
</gene>
<dbReference type="PANTHER" id="PTHR42905:SF16">
    <property type="entry name" value="CARBOXYPHOSPHONOENOLPYRUVATE PHOSPHONOMUTASE-LIKE PROTEIN (AFU_ORTHOLOGUE AFUA_5G07230)"/>
    <property type="match status" value="1"/>
</dbReference>
<dbReference type="GO" id="GO:0016829">
    <property type="term" value="F:lyase activity"/>
    <property type="evidence" value="ECO:0007669"/>
    <property type="project" value="UniProtKB-KW"/>
</dbReference>
<evidence type="ECO:0000313" key="1">
    <source>
        <dbReference type="EMBL" id="NJC73101.1"/>
    </source>
</evidence>
<reference evidence="1 2" key="1">
    <citation type="submission" date="2020-03" db="EMBL/GenBank/DDBJ databases">
        <title>WGS of the type strain of Planosporangium spp.</title>
        <authorList>
            <person name="Thawai C."/>
        </authorList>
    </citation>
    <scope>NUCLEOTIDE SEQUENCE [LARGE SCALE GENOMIC DNA]</scope>
    <source>
        <strain evidence="1 2">TBRC 5610</strain>
    </source>
</reference>
<dbReference type="RefSeq" id="WP_167928008.1">
    <property type="nucleotide sequence ID" value="NZ_JAATVY010000025.1"/>
</dbReference>
<protein>
    <submittedName>
        <fullName evidence="1">Isocitrate lyase/phosphoenolpyruvate mutase family protein</fullName>
    </submittedName>
</protein>
<proteinExistence type="predicted"/>
<accession>A0ABX0Y3Y7</accession>
<comment type="caution">
    <text evidence="1">The sequence shown here is derived from an EMBL/GenBank/DDBJ whole genome shotgun (WGS) entry which is preliminary data.</text>
</comment>
<dbReference type="Pfam" id="PF13714">
    <property type="entry name" value="PEP_mutase"/>
    <property type="match status" value="1"/>
</dbReference>
<sequence>MDTARFRALHHGDQPLLLPNVWDYASAAALAARGFPALGTTSLGVAAAVGEPDATGATRDDTLRLAERLSRLPVLLTVDIEGGFSDRPEEVAAFGARLRDTGVVGINVEDGRPDDTLAPVDHHYDVVAAVKERVPELFVNARTDVYWLAAGARPTPDEAIARASAYVRAGADGVFVPGLPDDAVAAMVAAVPAPLNVLYRPGGPTYRDLAAFGVRRISYGSLLFRAALQAAVAAAVDVAEGRPAAPDAPSYADVQHLIMGGPADA</sequence>
<dbReference type="SUPFAM" id="SSF51621">
    <property type="entry name" value="Phosphoenolpyruvate/pyruvate domain"/>
    <property type="match status" value="1"/>
</dbReference>
<keyword evidence="1" id="KW-0456">Lyase</keyword>
<dbReference type="PANTHER" id="PTHR42905">
    <property type="entry name" value="PHOSPHOENOLPYRUVATE CARBOXYLASE"/>
    <property type="match status" value="1"/>
</dbReference>